<dbReference type="EMBL" id="CP074371">
    <property type="protein sequence ID" value="QVI20749.1"/>
    <property type="molecule type" value="Genomic_DNA"/>
</dbReference>
<evidence type="ECO:0000256" key="5">
    <source>
        <dbReference type="ARBA" id="ARBA00022753"/>
    </source>
</evidence>
<dbReference type="SUPFAM" id="SSF161111">
    <property type="entry name" value="Cation efflux protein transmembrane domain-like"/>
    <property type="match status" value="1"/>
</dbReference>
<keyword evidence="10" id="KW-0968">Cytoplasmic vesicle</keyword>
<proteinExistence type="inferred from homology"/>
<keyword evidence="7 11" id="KW-1133">Transmembrane helix</keyword>
<evidence type="ECO:0000256" key="4">
    <source>
        <dbReference type="ARBA" id="ARBA00022692"/>
    </source>
</evidence>
<gene>
    <name evidence="13" type="ORF">KHQ06_32360</name>
</gene>
<dbReference type="RefSeq" id="WP_213556857.1">
    <property type="nucleotide sequence ID" value="NZ_JBHZDI010000001.1"/>
</dbReference>
<comment type="subcellular location">
    <subcellularLocation>
        <location evidence="2">Cytoplasmic vesicle</location>
        <location evidence="2">Secretory vesicle</location>
        <location evidence="2">Synaptic vesicle membrane</location>
        <topology evidence="2">Multi-pass membrane protein</topology>
    </subcellularLocation>
    <subcellularLocation>
        <location evidence="1">Early endosome membrane</location>
    </subcellularLocation>
</comment>
<evidence type="ECO:0000256" key="6">
    <source>
        <dbReference type="ARBA" id="ARBA00022833"/>
    </source>
</evidence>
<feature type="transmembrane region" description="Helical" evidence="11">
    <location>
        <begin position="93"/>
        <end position="110"/>
    </location>
</feature>
<evidence type="ECO:0000256" key="7">
    <source>
        <dbReference type="ARBA" id="ARBA00022989"/>
    </source>
</evidence>
<reference evidence="13 14" key="1">
    <citation type="submission" date="2021-04" db="EMBL/GenBank/DDBJ databases">
        <title>Nocardia tengchongensis.</title>
        <authorList>
            <person name="Zhuang k."/>
            <person name="Ran Y."/>
            <person name="Li W."/>
        </authorList>
    </citation>
    <scope>NUCLEOTIDE SEQUENCE [LARGE SCALE GENOMIC DNA]</scope>
    <source>
        <strain evidence="13 14">CFH S0057</strain>
    </source>
</reference>
<dbReference type="InterPro" id="IPR027469">
    <property type="entry name" value="Cation_efflux_TMD_sf"/>
</dbReference>
<dbReference type="InterPro" id="IPR058533">
    <property type="entry name" value="Cation_efflux_TM"/>
</dbReference>
<dbReference type="Proteomes" id="UP000683310">
    <property type="component" value="Chromosome"/>
</dbReference>
<evidence type="ECO:0000256" key="2">
    <source>
        <dbReference type="ARBA" id="ARBA00004644"/>
    </source>
</evidence>
<feature type="transmembrane region" description="Helical" evidence="11">
    <location>
        <begin position="30"/>
        <end position="49"/>
    </location>
</feature>
<keyword evidence="9 11" id="KW-0472">Membrane</keyword>
<evidence type="ECO:0000313" key="14">
    <source>
        <dbReference type="Proteomes" id="UP000683310"/>
    </source>
</evidence>
<feature type="transmembrane region" description="Helical" evidence="11">
    <location>
        <begin position="166"/>
        <end position="190"/>
    </location>
</feature>
<organism evidence="13 14">
    <name type="scientific">Nocardia tengchongensis</name>
    <dbReference type="NCBI Taxonomy" id="2055889"/>
    <lineage>
        <taxon>Bacteria</taxon>
        <taxon>Bacillati</taxon>
        <taxon>Actinomycetota</taxon>
        <taxon>Actinomycetes</taxon>
        <taxon>Mycobacteriales</taxon>
        <taxon>Nocardiaceae</taxon>
        <taxon>Nocardia</taxon>
    </lineage>
</organism>
<evidence type="ECO:0000256" key="10">
    <source>
        <dbReference type="ARBA" id="ARBA00023329"/>
    </source>
</evidence>
<evidence type="ECO:0000256" key="3">
    <source>
        <dbReference type="ARBA" id="ARBA00008731"/>
    </source>
</evidence>
<keyword evidence="8" id="KW-0770">Synapse</keyword>
<feature type="transmembrane region" description="Helical" evidence="11">
    <location>
        <begin position="125"/>
        <end position="145"/>
    </location>
</feature>
<evidence type="ECO:0000256" key="8">
    <source>
        <dbReference type="ARBA" id="ARBA00023018"/>
    </source>
</evidence>
<keyword evidence="6" id="KW-0862">Zinc</keyword>
<evidence type="ECO:0000256" key="11">
    <source>
        <dbReference type="SAM" id="Phobius"/>
    </source>
</evidence>
<feature type="domain" description="Cation efflux protein transmembrane" evidence="12">
    <location>
        <begin position="96"/>
        <end position="207"/>
    </location>
</feature>
<evidence type="ECO:0000313" key="13">
    <source>
        <dbReference type="EMBL" id="QVI20749.1"/>
    </source>
</evidence>
<dbReference type="InterPro" id="IPR026765">
    <property type="entry name" value="Tmem163"/>
</dbReference>
<feature type="transmembrane region" description="Helical" evidence="11">
    <location>
        <begin position="61"/>
        <end position="81"/>
    </location>
</feature>
<evidence type="ECO:0000256" key="1">
    <source>
        <dbReference type="ARBA" id="ARBA00004146"/>
    </source>
</evidence>
<dbReference type="Gene3D" id="1.20.1510.10">
    <property type="entry name" value="Cation efflux protein transmembrane domain"/>
    <property type="match status" value="1"/>
</dbReference>
<evidence type="ECO:0000259" key="12">
    <source>
        <dbReference type="Pfam" id="PF01545"/>
    </source>
</evidence>
<protein>
    <submittedName>
        <fullName evidence="13">Cation transporter</fullName>
    </submittedName>
</protein>
<name>A0ABX8CLC0_9NOCA</name>
<accession>A0ABX8CLC0</accession>
<keyword evidence="5" id="KW-0967">Endosome</keyword>
<dbReference type="PANTHER" id="PTHR31937:SF2">
    <property type="entry name" value="TRANSMEMBRANE PROTEIN 163"/>
    <property type="match status" value="1"/>
</dbReference>
<sequence length="238" mass="24932">MSQSPGMPFLPTAVTMGPSPQRRALLARRIRWFVAATISYNVIEAIIALSEGTRASSTALIGFGLDSVIEVSSAAAVAWQFAGSDHEKREKTALRIIAFSFFALAAYVSVDSVRGLLGVGEAKHSPIGITLAAVSLAVMPVLSWAQRRAGRELGSASAVADSKQTLLCTYLSAVLLVGLILNSLFGWSWADPIAALVIAAVAVKEGINAWRGDTCCPSPMALSSNSPAAEDDCSCCDD</sequence>
<keyword evidence="4 11" id="KW-0812">Transmembrane</keyword>
<dbReference type="Pfam" id="PF01545">
    <property type="entry name" value="Cation_efflux"/>
    <property type="match status" value="1"/>
</dbReference>
<comment type="similarity">
    <text evidence="3">Belongs to the TMEM163 family.</text>
</comment>
<evidence type="ECO:0000256" key="9">
    <source>
        <dbReference type="ARBA" id="ARBA00023136"/>
    </source>
</evidence>
<keyword evidence="14" id="KW-1185">Reference proteome</keyword>
<dbReference type="PANTHER" id="PTHR31937">
    <property type="entry name" value="TRANSMEMBRANE PROTEIN 163"/>
    <property type="match status" value="1"/>
</dbReference>